<evidence type="ECO:0008006" key="3">
    <source>
        <dbReference type="Google" id="ProtNLM"/>
    </source>
</evidence>
<dbReference type="SUPFAM" id="SSF53098">
    <property type="entry name" value="Ribonuclease H-like"/>
    <property type="match status" value="1"/>
</dbReference>
<name>A0A6G0XA61_9STRA</name>
<reference evidence="1 2" key="1">
    <citation type="submission" date="2019-07" db="EMBL/GenBank/DDBJ databases">
        <title>Genomics analysis of Aphanomyces spp. identifies a new class of oomycete effector associated with host adaptation.</title>
        <authorList>
            <person name="Gaulin E."/>
        </authorList>
    </citation>
    <scope>NUCLEOTIDE SEQUENCE [LARGE SCALE GENOMIC DNA]</scope>
    <source>
        <strain evidence="1 2">ATCC 201684</strain>
    </source>
</reference>
<evidence type="ECO:0000313" key="1">
    <source>
        <dbReference type="EMBL" id="KAF0736978.1"/>
    </source>
</evidence>
<dbReference type="EMBL" id="VJMJ01000085">
    <property type="protein sequence ID" value="KAF0736978.1"/>
    <property type="molecule type" value="Genomic_DNA"/>
</dbReference>
<accession>A0A6G0XA61</accession>
<dbReference type="Proteomes" id="UP000481153">
    <property type="component" value="Unassembled WGS sequence"/>
</dbReference>
<keyword evidence="2" id="KW-1185">Reference proteome</keyword>
<organism evidence="1 2">
    <name type="scientific">Aphanomyces euteiches</name>
    <dbReference type="NCBI Taxonomy" id="100861"/>
    <lineage>
        <taxon>Eukaryota</taxon>
        <taxon>Sar</taxon>
        <taxon>Stramenopiles</taxon>
        <taxon>Oomycota</taxon>
        <taxon>Saprolegniomycetes</taxon>
        <taxon>Saprolegniales</taxon>
        <taxon>Verrucalvaceae</taxon>
        <taxon>Aphanomyces</taxon>
    </lineage>
</organism>
<dbReference type="PANTHER" id="PTHR40866">
    <property type="entry name" value="BED-TYPE DOMAIN-CONTAINING PROTEIN"/>
    <property type="match status" value="1"/>
</dbReference>
<protein>
    <recommendedName>
        <fullName evidence="3">HAT C-terminal dimerisation domain-containing protein</fullName>
    </recommendedName>
</protein>
<dbReference type="VEuPathDB" id="FungiDB:AeMF1_009566"/>
<sequence length="254" mass="29556">MTTIKNSLRMRGLLRTFTHLAPKPKNDTRWSSTYEMIKRYFKLEQFLEALDLTEDLLLRRSEKTELQSVFEDLERLESVNKALQHDDMDLSKTRILFDGIINDFGSQDGTGVERYLCARPSISDWPDFECGICMIIAGEIRLLSDAEKAAVACFVKEDVSSSNIEVVARRSYADGLLMEKRRRIEESSLNCYMDLKFIPPTSNLVERLFSRAKLVKSDRRMRMLPIHLEMLTFLSSKKRFWGLCQVEQAMEMNE</sequence>
<proteinExistence type="predicted"/>
<dbReference type="AlphaFoldDB" id="A0A6G0XA61"/>
<dbReference type="InterPro" id="IPR012337">
    <property type="entry name" value="RNaseH-like_sf"/>
</dbReference>
<gene>
    <name evidence="1" type="ORF">Ae201684_006790</name>
</gene>
<comment type="caution">
    <text evidence="1">The sequence shown here is derived from an EMBL/GenBank/DDBJ whole genome shotgun (WGS) entry which is preliminary data.</text>
</comment>
<dbReference type="PANTHER" id="PTHR40866:SF1">
    <property type="entry name" value="BED-TYPE DOMAIN-CONTAINING PROTEIN"/>
    <property type="match status" value="1"/>
</dbReference>
<evidence type="ECO:0000313" key="2">
    <source>
        <dbReference type="Proteomes" id="UP000481153"/>
    </source>
</evidence>